<dbReference type="OrthoDB" id="3314392at2"/>
<feature type="transmembrane region" description="Helical" evidence="1">
    <location>
        <begin position="310"/>
        <end position="329"/>
    </location>
</feature>
<feature type="transmembrane region" description="Helical" evidence="1">
    <location>
        <begin position="272"/>
        <end position="290"/>
    </location>
</feature>
<keyword evidence="1" id="KW-1133">Transmembrane helix</keyword>
<sequence length="514" mass="55201">MKRTDSSKSIRLLNFIEEKGNKLPHPVTIFILFTFIVIVASHILYVLGTSVTFEGVNNETMQTEMLTVKAESLLVPEGIAYMFSNVVSNFTSFVALGPVLVAMLGVGVAEKSGYISALMTNTVTKAPKRFVTPIVVLMGVLSNVAASVGYVVLVPLGAIVFLGFNRHPLAGLSAAFAGVAGGYSANLFIGTNDPLLSGITTEAAKILDAGYVVNPTDNWFYMFASTFLIVIIGTLITDKLIEPKLGKYEPAGALEENRKNGISAIEKKGLRWANLSVLLTIAAIALLVLPEHAPLRGEGGSIVSSPFMSSIIFLMMLIFLVPGTVYGLVTRTIKNDKDIAGLMTSSLETMAGFIVLIFFAAQFVALFNYTNLGTIIAVNGAELLKAIQLDGVLLLVALIFITTVINLFIAADSAKWAIMAPVFVPMFMQMGIAPEVTQVAYRVGDSSTNIISPLMPFFPLVVAFAQRYGKQNGVGTVISLMLPYSIAILICWTIFFTVWYLLGIPVGPGTSLTY</sequence>
<feature type="transmembrane region" description="Helical" evidence="1">
    <location>
        <begin position="90"/>
        <end position="109"/>
    </location>
</feature>
<dbReference type="GO" id="GO:1902604">
    <property type="term" value="P:p-aminobenzoyl-glutamate transmembrane transport"/>
    <property type="evidence" value="ECO:0007669"/>
    <property type="project" value="InterPro"/>
</dbReference>
<feature type="transmembrane region" description="Helical" evidence="1">
    <location>
        <begin position="389"/>
        <end position="409"/>
    </location>
</feature>
<keyword evidence="1" id="KW-0812">Transmembrane</keyword>
<organism evidence="2 3">
    <name type="scientific">Bhargavaea cecembensis</name>
    <dbReference type="NCBI Taxonomy" id="394098"/>
    <lineage>
        <taxon>Bacteria</taxon>
        <taxon>Bacillati</taxon>
        <taxon>Bacillota</taxon>
        <taxon>Bacilli</taxon>
        <taxon>Bacillales</taxon>
        <taxon>Caryophanaceae</taxon>
        <taxon>Bhargavaea</taxon>
    </lineage>
</organism>
<dbReference type="EMBL" id="LQNT01000010">
    <property type="protein sequence ID" value="KZE37708.1"/>
    <property type="molecule type" value="Genomic_DNA"/>
</dbReference>
<feature type="transmembrane region" description="Helical" evidence="1">
    <location>
        <begin position="416"/>
        <end position="434"/>
    </location>
</feature>
<feature type="transmembrane region" description="Helical" evidence="1">
    <location>
        <begin position="219"/>
        <end position="237"/>
    </location>
</feature>
<reference evidence="2 3" key="1">
    <citation type="submission" date="2016-01" db="EMBL/GenBank/DDBJ databases">
        <title>Whole genome sequencing of Bhargavaea cecembensis T14.</title>
        <authorList>
            <person name="Hong K.W."/>
        </authorList>
    </citation>
    <scope>NUCLEOTIDE SEQUENCE [LARGE SCALE GENOMIC DNA]</scope>
    <source>
        <strain evidence="2 3">T14</strain>
    </source>
</reference>
<feature type="transmembrane region" description="Helical" evidence="1">
    <location>
        <begin position="446"/>
        <end position="465"/>
    </location>
</feature>
<feature type="transmembrane region" description="Helical" evidence="1">
    <location>
        <begin position="350"/>
        <end position="369"/>
    </location>
</feature>
<protein>
    <submittedName>
        <fullName evidence="2">Aminobenzoyl-glutamate transporter</fullName>
    </submittedName>
</protein>
<dbReference type="PANTHER" id="PTHR30282">
    <property type="entry name" value="P-AMINOBENZOYL GLUTAMATE TRANSPORTER"/>
    <property type="match status" value="1"/>
</dbReference>
<gene>
    <name evidence="2" type="ORF">AV656_09240</name>
</gene>
<comment type="caution">
    <text evidence="2">The sequence shown here is derived from an EMBL/GenBank/DDBJ whole genome shotgun (WGS) entry which is preliminary data.</text>
</comment>
<feature type="transmembrane region" description="Helical" evidence="1">
    <location>
        <begin position="27"/>
        <end position="47"/>
    </location>
</feature>
<proteinExistence type="predicted"/>
<dbReference type="Proteomes" id="UP000076490">
    <property type="component" value="Unassembled WGS sequence"/>
</dbReference>
<dbReference type="InterPro" id="IPR004697">
    <property type="entry name" value="AbgT"/>
</dbReference>
<dbReference type="AlphaFoldDB" id="A0A161RI12"/>
<dbReference type="Pfam" id="PF03806">
    <property type="entry name" value="ABG_transport"/>
    <property type="match status" value="1"/>
</dbReference>
<name>A0A161RI12_9BACL</name>
<feature type="transmembrane region" description="Helical" evidence="1">
    <location>
        <begin position="477"/>
        <end position="502"/>
    </location>
</feature>
<evidence type="ECO:0000313" key="3">
    <source>
        <dbReference type="Proteomes" id="UP000076490"/>
    </source>
</evidence>
<feature type="transmembrane region" description="Helical" evidence="1">
    <location>
        <begin position="130"/>
        <end position="163"/>
    </location>
</feature>
<accession>A0A161RI12</accession>
<dbReference type="RefSeq" id="WP_063181364.1">
    <property type="nucleotide sequence ID" value="NZ_LQNT01000010.1"/>
</dbReference>
<dbReference type="GO" id="GO:0015558">
    <property type="term" value="F:secondary active p-aminobenzoyl-glutamate transmembrane transporter activity"/>
    <property type="evidence" value="ECO:0007669"/>
    <property type="project" value="InterPro"/>
</dbReference>
<dbReference type="PANTHER" id="PTHR30282:SF0">
    <property type="entry name" value="P-AMINOBENZOYL-GLUTAMATE TRANSPORT PROTEIN"/>
    <property type="match status" value="1"/>
</dbReference>
<evidence type="ECO:0000256" key="1">
    <source>
        <dbReference type="SAM" id="Phobius"/>
    </source>
</evidence>
<keyword evidence="1" id="KW-0472">Membrane</keyword>
<evidence type="ECO:0000313" key="2">
    <source>
        <dbReference type="EMBL" id="KZE37708.1"/>
    </source>
</evidence>